<gene>
    <name evidence="5" type="ORF">Mal52_43280</name>
</gene>
<sequence precursor="true">MKRAATVLLTVALLLCANVVRSNTACGGEPGELELSDVRDFLFMAPERPLFIRLHIQVDGRSFREQPDVLAERLFATLDTDENGALNEKEAKEIPPRNRFRDASQSTPITFAELDRDSDSHISPDELRRFVRQNVGEPLQIERPPGSRKLDAEIFNQLDAGSDGVVTAEEILNTRTKLAKYDIDDDETLSKLEFAALLPPVNADTASVGTTLIALDNSRWQSDVALKILKVYGRPSASHGDRRQLSREELGVDAATFAKLDADGDGGLKLAEITALVQDPTPQIELLAELDSRRKRTTVSPISESAGVDFRPGRNGRLTLMIPGTEILIDSERSGVTARDESKLFRLRFLQSDRDKNGYLDEGEFSGLELTGAEFAAVDRDGDGMLMVKEVTRYVDQRMSLARNQISLSVAIDGKSLFDMLDVNTDRRLSPREFREAMSHLEVWDINQDGRLVLAEIPSKYKLTFSLGQSLLFPGGAMAAQPENMEARRPDANRDAPVWFQKMDRNRDGDISNREFLGPPTAFQSIDSNSDGLIDVEEAKAIEKTSP</sequence>
<dbReference type="SUPFAM" id="SSF47473">
    <property type="entry name" value="EF-hand"/>
    <property type="match status" value="2"/>
</dbReference>
<dbReference type="Pfam" id="PF13202">
    <property type="entry name" value="EF-hand_5"/>
    <property type="match status" value="3"/>
</dbReference>
<dbReference type="PANTHER" id="PTHR10827">
    <property type="entry name" value="RETICULOCALBIN"/>
    <property type="match status" value="1"/>
</dbReference>
<reference evidence="5 6" key="1">
    <citation type="submission" date="2019-02" db="EMBL/GenBank/DDBJ databases">
        <title>Deep-cultivation of Planctomycetes and their phenomic and genomic characterization uncovers novel biology.</title>
        <authorList>
            <person name="Wiegand S."/>
            <person name="Jogler M."/>
            <person name="Boedeker C."/>
            <person name="Pinto D."/>
            <person name="Vollmers J."/>
            <person name="Rivas-Marin E."/>
            <person name="Kohn T."/>
            <person name="Peeters S.H."/>
            <person name="Heuer A."/>
            <person name="Rast P."/>
            <person name="Oberbeckmann S."/>
            <person name="Bunk B."/>
            <person name="Jeske O."/>
            <person name="Meyerdierks A."/>
            <person name="Storesund J.E."/>
            <person name="Kallscheuer N."/>
            <person name="Luecker S."/>
            <person name="Lage O.M."/>
            <person name="Pohl T."/>
            <person name="Merkel B.J."/>
            <person name="Hornburger P."/>
            <person name="Mueller R.-W."/>
            <person name="Bruemmer F."/>
            <person name="Labrenz M."/>
            <person name="Spormann A.M."/>
            <person name="Op den Camp H."/>
            <person name="Overmann J."/>
            <person name="Amann R."/>
            <person name="Jetten M.S.M."/>
            <person name="Mascher T."/>
            <person name="Medema M.H."/>
            <person name="Devos D.P."/>
            <person name="Kaster A.-K."/>
            <person name="Ovreas L."/>
            <person name="Rohde M."/>
            <person name="Galperin M.Y."/>
            <person name="Jogler C."/>
        </authorList>
    </citation>
    <scope>NUCLEOTIDE SEQUENCE [LARGE SCALE GENOMIC DNA]</scope>
    <source>
        <strain evidence="5 6">Mal52</strain>
    </source>
</reference>
<dbReference type="PROSITE" id="PS00018">
    <property type="entry name" value="EF_HAND_1"/>
    <property type="match status" value="3"/>
</dbReference>
<feature type="domain" description="EF-hand" evidence="4">
    <location>
        <begin position="409"/>
        <end position="444"/>
    </location>
</feature>
<dbReference type="PROSITE" id="PS50222">
    <property type="entry name" value="EF_HAND_2"/>
    <property type="match status" value="2"/>
</dbReference>
<dbReference type="InterPro" id="IPR018247">
    <property type="entry name" value="EF_Hand_1_Ca_BS"/>
</dbReference>
<dbReference type="SMART" id="SM00054">
    <property type="entry name" value="EFh"/>
    <property type="match status" value="5"/>
</dbReference>
<dbReference type="InterPro" id="IPR011992">
    <property type="entry name" value="EF-hand-dom_pair"/>
</dbReference>
<dbReference type="PANTHER" id="PTHR10827:SF98">
    <property type="entry name" value="45 KDA CALCIUM-BINDING PROTEIN"/>
    <property type="match status" value="1"/>
</dbReference>
<dbReference type="InterPro" id="IPR002048">
    <property type="entry name" value="EF_hand_dom"/>
</dbReference>
<accession>A0A517ZTL1</accession>
<evidence type="ECO:0000313" key="6">
    <source>
        <dbReference type="Proteomes" id="UP000319383"/>
    </source>
</evidence>
<evidence type="ECO:0000256" key="3">
    <source>
        <dbReference type="SAM" id="SignalP"/>
    </source>
</evidence>
<keyword evidence="3" id="KW-0732">Signal</keyword>
<organism evidence="5 6">
    <name type="scientific">Symmachiella dynata</name>
    <dbReference type="NCBI Taxonomy" id="2527995"/>
    <lineage>
        <taxon>Bacteria</taxon>
        <taxon>Pseudomonadati</taxon>
        <taxon>Planctomycetota</taxon>
        <taxon>Planctomycetia</taxon>
        <taxon>Planctomycetales</taxon>
        <taxon>Planctomycetaceae</taxon>
        <taxon>Symmachiella</taxon>
    </lineage>
</organism>
<evidence type="ECO:0000256" key="2">
    <source>
        <dbReference type="ARBA" id="ARBA00022737"/>
    </source>
</evidence>
<dbReference type="AlphaFoldDB" id="A0A517ZTL1"/>
<protein>
    <submittedName>
        <fullName evidence="5">Transaldolase/EF-hand domain-containing protein</fullName>
    </submittedName>
</protein>
<feature type="chain" id="PRO_5022040004" evidence="3">
    <location>
        <begin position="28"/>
        <end position="547"/>
    </location>
</feature>
<dbReference type="Proteomes" id="UP000319383">
    <property type="component" value="Chromosome"/>
</dbReference>
<proteinExistence type="predicted"/>
<evidence type="ECO:0000259" key="4">
    <source>
        <dbReference type="PROSITE" id="PS50222"/>
    </source>
</evidence>
<keyword evidence="2" id="KW-0677">Repeat</keyword>
<dbReference type="RefSeq" id="WP_145378373.1">
    <property type="nucleotide sequence ID" value="NZ_CP036276.1"/>
</dbReference>
<evidence type="ECO:0000313" key="5">
    <source>
        <dbReference type="EMBL" id="QDU45832.1"/>
    </source>
</evidence>
<keyword evidence="1" id="KW-0479">Metal-binding</keyword>
<feature type="domain" description="EF-hand" evidence="4">
    <location>
        <begin position="111"/>
        <end position="137"/>
    </location>
</feature>
<dbReference type="Gene3D" id="1.10.238.10">
    <property type="entry name" value="EF-hand"/>
    <property type="match status" value="4"/>
</dbReference>
<dbReference type="GO" id="GO:0005509">
    <property type="term" value="F:calcium ion binding"/>
    <property type="evidence" value="ECO:0007669"/>
    <property type="project" value="InterPro"/>
</dbReference>
<feature type="signal peptide" evidence="3">
    <location>
        <begin position="1"/>
        <end position="27"/>
    </location>
</feature>
<name>A0A517ZTL1_9PLAN</name>
<dbReference type="EMBL" id="CP036276">
    <property type="protein sequence ID" value="QDU45832.1"/>
    <property type="molecule type" value="Genomic_DNA"/>
</dbReference>
<evidence type="ECO:0000256" key="1">
    <source>
        <dbReference type="ARBA" id="ARBA00022723"/>
    </source>
</evidence>
<dbReference type="KEGG" id="sdyn:Mal52_43280"/>
<keyword evidence="6" id="KW-1185">Reference proteome</keyword>